<proteinExistence type="predicted"/>
<dbReference type="PaxDb" id="73239-Q7RDG6"/>
<evidence type="ECO:0000313" key="2">
    <source>
        <dbReference type="Proteomes" id="UP000008553"/>
    </source>
</evidence>
<dbReference type="InParanoid" id="Q7RDG6"/>
<dbReference type="Proteomes" id="UP000008553">
    <property type="component" value="Unassembled WGS sequence"/>
</dbReference>
<reference evidence="1 2" key="1">
    <citation type="journal article" date="2002" name="Nature">
        <title>Genome sequence and comparative analysis of the model rodent malaria parasite Plasmodium yoelii yoelii.</title>
        <authorList>
            <person name="Carlton J.M."/>
            <person name="Angiuoli S.V."/>
            <person name="Suh B.B."/>
            <person name="Kooij T.W."/>
            <person name="Pertea M."/>
            <person name="Silva J.C."/>
            <person name="Ermolaeva M.D."/>
            <person name="Allen J.E."/>
            <person name="Selengut J.D."/>
            <person name="Koo H.L."/>
            <person name="Peterson J.D."/>
            <person name="Pop M."/>
            <person name="Kosack D.S."/>
            <person name="Shumway M.F."/>
            <person name="Bidwell S.L."/>
            <person name="Shallom S.J."/>
            <person name="van Aken S.E."/>
            <person name="Riedmuller S.B."/>
            <person name="Feldblyum T.V."/>
            <person name="Cho J.K."/>
            <person name="Quackenbush J."/>
            <person name="Sedegah M."/>
            <person name="Shoaibi A."/>
            <person name="Cummings L.M."/>
            <person name="Florens L."/>
            <person name="Yates J.R."/>
            <person name="Raine J.D."/>
            <person name="Sinden R.E."/>
            <person name="Harris M.A."/>
            <person name="Cunningham D.A."/>
            <person name="Preiser P.R."/>
            <person name="Bergman L.W."/>
            <person name="Vaidya A.B."/>
            <person name="van Lin L.H."/>
            <person name="Janse C.J."/>
            <person name="Waters A.P."/>
            <person name="Smith H.O."/>
            <person name="White O.R."/>
            <person name="Salzberg S.L."/>
            <person name="Venter J.C."/>
            <person name="Fraser C.M."/>
            <person name="Hoffman S.L."/>
            <person name="Gardner M.J."/>
            <person name="Carucci D.J."/>
        </authorList>
    </citation>
    <scope>NUCLEOTIDE SEQUENCE [LARGE SCALE GENOMIC DNA]</scope>
    <source>
        <strain evidence="1 2">17XNL</strain>
    </source>
</reference>
<gene>
    <name evidence="1" type="ORF">PY05456</name>
</gene>
<sequence>MKFKICTPKDTVINMKRTTCHFPLK</sequence>
<dbReference type="AlphaFoldDB" id="Q7RDG6"/>
<comment type="caution">
    <text evidence="1">The sequence shown here is derived from an EMBL/GenBank/DDBJ whole genome shotgun (WGS) entry which is preliminary data.</text>
</comment>
<protein>
    <submittedName>
        <fullName evidence="1">Uncharacterized protein</fullName>
    </submittedName>
</protein>
<keyword evidence="2" id="KW-1185">Reference proteome</keyword>
<dbReference type="EMBL" id="AABL01001734">
    <property type="protein sequence ID" value="EAA17483.1"/>
    <property type="molecule type" value="Genomic_DNA"/>
</dbReference>
<evidence type="ECO:0000313" key="1">
    <source>
        <dbReference type="EMBL" id="EAA17483.1"/>
    </source>
</evidence>
<name>Q7RDG6_PLAYO</name>
<feature type="non-terminal residue" evidence="1">
    <location>
        <position position="25"/>
    </location>
</feature>
<organism evidence="1 2">
    <name type="scientific">Plasmodium yoelii yoelii</name>
    <dbReference type="NCBI Taxonomy" id="73239"/>
    <lineage>
        <taxon>Eukaryota</taxon>
        <taxon>Sar</taxon>
        <taxon>Alveolata</taxon>
        <taxon>Apicomplexa</taxon>
        <taxon>Aconoidasida</taxon>
        <taxon>Haemosporida</taxon>
        <taxon>Plasmodiidae</taxon>
        <taxon>Plasmodium</taxon>
        <taxon>Plasmodium (Vinckeia)</taxon>
    </lineage>
</organism>
<accession>Q7RDG6</accession>